<dbReference type="Proteomes" id="UP000708208">
    <property type="component" value="Unassembled WGS sequence"/>
</dbReference>
<dbReference type="InterPro" id="IPR003599">
    <property type="entry name" value="Ig_sub"/>
</dbReference>
<protein>
    <recommendedName>
        <fullName evidence="1">Ig-like domain-containing protein</fullName>
    </recommendedName>
</protein>
<dbReference type="InterPro" id="IPR013098">
    <property type="entry name" value="Ig_I-set"/>
</dbReference>
<organism evidence="2 3">
    <name type="scientific">Allacma fusca</name>
    <dbReference type="NCBI Taxonomy" id="39272"/>
    <lineage>
        <taxon>Eukaryota</taxon>
        <taxon>Metazoa</taxon>
        <taxon>Ecdysozoa</taxon>
        <taxon>Arthropoda</taxon>
        <taxon>Hexapoda</taxon>
        <taxon>Collembola</taxon>
        <taxon>Symphypleona</taxon>
        <taxon>Sminthuridae</taxon>
        <taxon>Allacma</taxon>
    </lineage>
</organism>
<comment type="caution">
    <text evidence="2">The sequence shown here is derived from an EMBL/GenBank/DDBJ whole genome shotgun (WGS) entry which is preliminary data.</text>
</comment>
<dbReference type="Pfam" id="PF07679">
    <property type="entry name" value="I-set"/>
    <property type="match status" value="1"/>
</dbReference>
<proteinExistence type="predicted"/>
<dbReference type="OrthoDB" id="10039395at2759"/>
<evidence type="ECO:0000259" key="1">
    <source>
        <dbReference type="PROSITE" id="PS50835"/>
    </source>
</evidence>
<dbReference type="AlphaFoldDB" id="A0A8J2PMK4"/>
<feature type="domain" description="Ig-like" evidence="1">
    <location>
        <begin position="27"/>
        <end position="117"/>
    </location>
</feature>
<reference evidence="2" key="1">
    <citation type="submission" date="2021-06" db="EMBL/GenBank/DDBJ databases">
        <authorList>
            <person name="Hodson N. C."/>
            <person name="Mongue J. A."/>
            <person name="Jaron S. K."/>
        </authorList>
    </citation>
    <scope>NUCLEOTIDE SEQUENCE</scope>
</reference>
<dbReference type="SMART" id="SM00409">
    <property type="entry name" value="IG"/>
    <property type="match status" value="1"/>
</dbReference>
<accession>A0A8J2PMK4</accession>
<evidence type="ECO:0000313" key="3">
    <source>
        <dbReference type="Proteomes" id="UP000708208"/>
    </source>
</evidence>
<keyword evidence="3" id="KW-1185">Reference proteome</keyword>
<dbReference type="PROSITE" id="PS50835">
    <property type="entry name" value="IG_LIKE"/>
    <property type="match status" value="1"/>
</dbReference>
<name>A0A8J2PMK4_9HEXA</name>
<evidence type="ECO:0000313" key="2">
    <source>
        <dbReference type="EMBL" id="CAG7820210.1"/>
    </source>
</evidence>
<sequence length="143" mass="16231">MRETTGKYKGNSTLRKMMHDDVAHAAQQFEKQPEYSEVNPGQEIRLNCKIFNKKGQCSWQKDNKPVGIYHGKYEWATGTPDSGDCSIRIMNAALEYDDGEWECQVTASDFAAQDALTSRPVKLVVRGELQSDTFFLSFPSLDR</sequence>
<dbReference type="EMBL" id="CAJVCH010472679">
    <property type="protein sequence ID" value="CAG7820210.1"/>
    <property type="molecule type" value="Genomic_DNA"/>
</dbReference>
<dbReference type="InterPro" id="IPR007110">
    <property type="entry name" value="Ig-like_dom"/>
</dbReference>
<gene>
    <name evidence="2" type="ORF">AFUS01_LOCUS30613</name>
</gene>